<keyword evidence="4" id="KW-1185">Reference proteome</keyword>
<dbReference type="AlphaFoldDB" id="A0A252BVR5"/>
<protein>
    <recommendedName>
        <fullName evidence="2">ImpA N-terminal domain-containing protein</fullName>
    </recommendedName>
</protein>
<evidence type="ECO:0000313" key="3">
    <source>
        <dbReference type="EMBL" id="OUJ12922.1"/>
    </source>
</evidence>
<gene>
    <name evidence="3" type="ORF">HK26_12260</name>
</gene>
<sequence>MSIHDPRFQKFLAASGLKSNPEDVRNEPLFDSLSERIMLVERQGPTAIIWADLARDALELLCEHSRDFSVVCWGAVGLARSEGASGLALGLAMVRHMVEVEWEVFFPPIQRMRQRRGSVMWLVTQLARVLPQSLGDHAHNQSVQLAATEALGLDGAIGEKMPDAPSLRELLAPLKALAREVAEQQSNIAADTQEAAVPDAQEAAPDQTGSEHPTAPSAVDDQTPQSVQPVVNPPPLTTSGGPPVKQDIAPLNAPDMADYDATHDNVVSRCQTTTRALALAFLERDPADWRAYTLLGAITWLAVTDLPAADAKGQTLLMLPSQTRRDDIAAMEAVGNGPELVVALAQVLSASGLFWFDGHFKLYRTLHNLAASDAKGAWKTCSDIVAGNARAFIRRMPEVLNFSFQDGTPFASGMARSWLLPTEQAADAAEASTATSQGSSADESAQRARALLEAGDEDGAFALLAEHARIGEGGRERFKARLLLSRLCLDVGQYVVAAAMLDVLMAEADAKALSVWEPQMWSELNRQRYWCAVMAPPQVETSSEKAATQALTALARTDPVDAIRLARDREARKK</sequence>
<feature type="domain" description="ImpA N-terminal" evidence="2">
    <location>
        <begin position="22"/>
        <end position="123"/>
    </location>
</feature>
<dbReference type="RefSeq" id="WP_180539333.1">
    <property type="nucleotide sequence ID" value="NZ_JOPJ01000008.1"/>
</dbReference>
<dbReference type="Pfam" id="PF16989">
    <property type="entry name" value="T6SS_VasJ"/>
    <property type="match status" value="1"/>
</dbReference>
<evidence type="ECO:0000259" key="2">
    <source>
        <dbReference type="Pfam" id="PF06812"/>
    </source>
</evidence>
<name>A0A252BVR5_9PROT</name>
<dbReference type="Pfam" id="PF06812">
    <property type="entry name" value="ImpA_N"/>
    <property type="match status" value="1"/>
</dbReference>
<evidence type="ECO:0000313" key="4">
    <source>
        <dbReference type="Proteomes" id="UP000194931"/>
    </source>
</evidence>
<evidence type="ECO:0000256" key="1">
    <source>
        <dbReference type="SAM" id="MobiDB-lite"/>
    </source>
</evidence>
<dbReference type="InterPro" id="IPR017739">
    <property type="entry name" value="T6SS-assoc_VCA0119"/>
</dbReference>
<organism evidence="3 4">
    <name type="scientific">Acetobacter okinawensis</name>
    <dbReference type="NCBI Taxonomy" id="1076594"/>
    <lineage>
        <taxon>Bacteria</taxon>
        <taxon>Pseudomonadati</taxon>
        <taxon>Pseudomonadota</taxon>
        <taxon>Alphaproteobacteria</taxon>
        <taxon>Acetobacterales</taxon>
        <taxon>Acetobacteraceae</taxon>
        <taxon>Acetobacter</taxon>
    </lineage>
</organism>
<dbReference type="PANTHER" id="PTHR37024">
    <property type="entry name" value="TYPE VI SECRETION SYSTEM DUF2094 AND IMPA-RELATED DOMAIN PROTEIN"/>
    <property type="match status" value="1"/>
</dbReference>
<proteinExistence type="predicted"/>
<dbReference type="InterPro" id="IPR010657">
    <property type="entry name" value="ImpA_N"/>
</dbReference>
<feature type="region of interest" description="Disordered" evidence="1">
    <location>
        <begin position="190"/>
        <end position="251"/>
    </location>
</feature>
<comment type="caution">
    <text evidence="3">The sequence shown here is derived from an EMBL/GenBank/DDBJ whole genome shotgun (WGS) entry which is preliminary data.</text>
</comment>
<reference evidence="4" key="1">
    <citation type="submission" date="2014-06" db="EMBL/GenBank/DDBJ databases">
        <authorList>
            <person name="Winans N.J."/>
            <person name="Newell P.D."/>
            <person name="Douglas A.E."/>
        </authorList>
    </citation>
    <scope>NUCLEOTIDE SEQUENCE [LARGE SCALE GENOMIC DNA]</scope>
</reference>
<dbReference type="EMBL" id="JOPJ01000008">
    <property type="protein sequence ID" value="OUJ12922.1"/>
    <property type="molecule type" value="Genomic_DNA"/>
</dbReference>
<accession>A0A252BVR5</accession>
<dbReference type="PANTHER" id="PTHR37024:SF3">
    <property type="entry name" value="TYPE VI SECRETION SYSTEM PROTEIN TSSA"/>
    <property type="match status" value="1"/>
</dbReference>
<dbReference type="Proteomes" id="UP000194931">
    <property type="component" value="Unassembled WGS sequence"/>
</dbReference>